<evidence type="ECO:0000256" key="6">
    <source>
        <dbReference type="SAM" id="Coils"/>
    </source>
</evidence>
<dbReference type="Gene3D" id="2.30.30.140">
    <property type="match status" value="1"/>
</dbReference>
<dbReference type="SMART" id="SM00318">
    <property type="entry name" value="SNc"/>
    <property type="match status" value="4"/>
</dbReference>
<dbReference type="InterPro" id="IPR035437">
    <property type="entry name" value="SNase_OB-fold_sf"/>
</dbReference>
<dbReference type="FunFam" id="2.40.50.90:FF:000002">
    <property type="entry name" value="Staphylococcal nuclease domain-containing protein"/>
    <property type="match status" value="1"/>
</dbReference>
<dbReference type="GO" id="GO:0003723">
    <property type="term" value="F:RNA binding"/>
    <property type="evidence" value="ECO:0007669"/>
    <property type="project" value="UniProtKB-UniRule"/>
</dbReference>
<accession>A0A8I6RE35</accession>
<dbReference type="SMART" id="SM00333">
    <property type="entry name" value="TUDOR"/>
    <property type="match status" value="1"/>
</dbReference>
<dbReference type="OMA" id="ARCADHH"/>
<dbReference type="InterPro" id="IPR016071">
    <property type="entry name" value="Staphylococal_nuclease_OB-fold"/>
</dbReference>
<evidence type="ECO:0000313" key="10">
    <source>
        <dbReference type="EnsemblMetazoa" id="XP_014242124.1"/>
    </source>
</evidence>
<feature type="domain" description="Tudor" evidence="8">
    <location>
        <begin position="694"/>
        <end position="752"/>
    </location>
</feature>
<dbReference type="EnsemblMetazoa" id="XM_014386638.2">
    <property type="protein sequence ID" value="XP_014242124.1"/>
    <property type="gene ID" value="LOC106662496"/>
</dbReference>
<gene>
    <name evidence="10" type="primary">106662496</name>
</gene>
<evidence type="ECO:0000259" key="9">
    <source>
        <dbReference type="PROSITE" id="PS50830"/>
    </source>
</evidence>
<evidence type="ECO:0000256" key="3">
    <source>
        <dbReference type="ARBA" id="ARBA00022490"/>
    </source>
</evidence>
<dbReference type="InterPro" id="IPR002999">
    <property type="entry name" value="Tudor"/>
</dbReference>
<dbReference type="Gene3D" id="2.40.50.90">
    <property type="match status" value="5"/>
</dbReference>
<feature type="domain" description="TNase-like" evidence="9">
    <location>
        <begin position="166"/>
        <end position="305"/>
    </location>
</feature>
<dbReference type="PANTHER" id="PTHR12302:SF2">
    <property type="entry name" value="STAPHYLOCOCCAL NUCLEASE DOMAIN-CONTAINING PROTEIN 1"/>
    <property type="match status" value="1"/>
</dbReference>
<evidence type="ECO:0000256" key="7">
    <source>
        <dbReference type="SAM" id="MobiDB-lite"/>
    </source>
</evidence>
<dbReference type="KEGG" id="clec:106662496"/>
<dbReference type="PROSITE" id="PS50304">
    <property type="entry name" value="TUDOR"/>
    <property type="match status" value="1"/>
</dbReference>
<dbReference type="Proteomes" id="UP000494040">
    <property type="component" value="Unassembled WGS sequence"/>
</dbReference>
<keyword evidence="11" id="KW-1185">Reference proteome</keyword>
<feature type="domain" description="TNase-like" evidence="9">
    <location>
        <begin position="6"/>
        <end position="138"/>
    </location>
</feature>
<feature type="domain" description="TNase-like" evidence="9">
    <location>
        <begin position="314"/>
        <end position="471"/>
    </location>
</feature>
<dbReference type="AlphaFoldDB" id="A0A8I6RE35"/>
<dbReference type="GO" id="GO:0005634">
    <property type="term" value="C:nucleus"/>
    <property type="evidence" value="ECO:0007669"/>
    <property type="project" value="TreeGrafter"/>
</dbReference>
<dbReference type="PROSITE" id="PS50830">
    <property type="entry name" value="TNASE_3"/>
    <property type="match status" value="4"/>
</dbReference>
<dbReference type="OrthoDB" id="10023235at2759"/>
<organism evidence="10 11">
    <name type="scientific">Cimex lectularius</name>
    <name type="common">Bed bug</name>
    <name type="synonym">Acanthia lectularia</name>
    <dbReference type="NCBI Taxonomy" id="79782"/>
    <lineage>
        <taxon>Eukaryota</taxon>
        <taxon>Metazoa</taxon>
        <taxon>Ecdysozoa</taxon>
        <taxon>Arthropoda</taxon>
        <taxon>Hexapoda</taxon>
        <taxon>Insecta</taxon>
        <taxon>Pterygota</taxon>
        <taxon>Neoptera</taxon>
        <taxon>Paraneoptera</taxon>
        <taxon>Hemiptera</taxon>
        <taxon>Heteroptera</taxon>
        <taxon>Panheteroptera</taxon>
        <taxon>Cimicomorpha</taxon>
        <taxon>Cimicidae</taxon>
        <taxon>Cimex</taxon>
    </lineage>
</organism>
<feature type="coiled-coil region" evidence="6">
    <location>
        <begin position="826"/>
        <end position="853"/>
    </location>
</feature>
<feature type="domain" description="TNase-like" evidence="9">
    <location>
        <begin position="500"/>
        <end position="628"/>
    </location>
</feature>
<comment type="subcellular location">
    <subcellularLocation>
        <location evidence="1 5">Cytoplasm</location>
    </subcellularLocation>
</comment>
<dbReference type="GO" id="GO:0031047">
    <property type="term" value="P:regulatory ncRNA-mediated gene silencing"/>
    <property type="evidence" value="ECO:0007669"/>
    <property type="project" value="UniProtKB-UniRule"/>
</dbReference>
<dbReference type="InterPro" id="IPR047386">
    <property type="entry name" value="Tudor_TDRD11"/>
</dbReference>
<dbReference type="SUPFAM" id="SSF63748">
    <property type="entry name" value="Tudor/PWWP/MBT"/>
    <property type="match status" value="1"/>
</dbReference>
<dbReference type="GO" id="GO:0031332">
    <property type="term" value="C:RNAi effector complex"/>
    <property type="evidence" value="ECO:0007669"/>
    <property type="project" value="InterPro"/>
</dbReference>
<protein>
    <recommendedName>
        <fullName evidence="2">Staphylococcal nuclease domain-containing protein 1</fullName>
    </recommendedName>
</protein>
<evidence type="ECO:0000313" key="11">
    <source>
        <dbReference type="Proteomes" id="UP000494040"/>
    </source>
</evidence>
<evidence type="ECO:0000256" key="4">
    <source>
        <dbReference type="ARBA" id="ARBA00022737"/>
    </source>
</evidence>
<evidence type="ECO:0000256" key="5">
    <source>
        <dbReference type="PIRNR" id="PIRNR017179"/>
    </source>
</evidence>
<evidence type="ECO:0000256" key="1">
    <source>
        <dbReference type="ARBA" id="ARBA00004496"/>
    </source>
</evidence>
<keyword evidence="4" id="KW-0677">Repeat</keyword>
<dbReference type="FunFam" id="2.30.30.140:FF:000018">
    <property type="entry name" value="Serine/threonine-protein kinase 31"/>
    <property type="match status" value="1"/>
</dbReference>
<dbReference type="InterPro" id="IPR016685">
    <property type="entry name" value="Silence_cplx_Nase-comp_TudorSN"/>
</dbReference>
<dbReference type="PANTHER" id="PTHR12302">
    <property type="entry name" value="EBNA2 BINDING PROTEIN P100"/>
    <property type="match status" value="1"/>
</dbReference>
<dbReference type="GO" id="GO:0006402">
    <property type="term" value="P:mRNA catabolic process"/>
    <property type="evidence" value="ECO:0007669"/>
    <property type="project" value="UniProtKB-UniRule"/>
</dbReference>
<dbReference type="Pfam" id="PF00565">
    <property type="entry name" value="SNase"/>
    <property type="match status" value="5"/>
</dbReference>
<feature type="region of interest" description="Disordered" evidence="7">
    <location>
        <begin position="348"/>
        <end position="373"/>
    </location>
</feature>
<dbReference type="GO" id="GO:0005829">
    <property type="term" value="C:cytosol"/>
    <property type="evidence" value="ECO:0007669"/>
    <property type="project" value="UniProtKB-UniRule"/>
</dbReference>
<evidence type="ECO:0000256" key="2">
    <source>
        <dbReference type="ARBA" id="ARBA00017230"/>
    </source>
</evidence>
<name>A0A8I6RE35_CIMLE</name>
<keyword evidence="6" id="KW-0175">Coiled coil</keyword>
<evidence type="ECO:0000259" key="8">
    <source>
        <dbReference type="PROSITE" id="PS50304"/>
    </source>
</evidence>
<dbReference type="SUPFAM" id="SSF50199">
    <property type="entry name" value="Staphylococcal nuclease"/>
    <property type="match status" value="5"/>
</dbReference>
<keyword evidence="3 5" id="KW-0963">Cytoplasm</keyword>
<dbReference type="Pfam" id="PF00567">
    <property type="entry name" value="TUDOR"/>
    <property type="match status" value="1"/>
</dbReference>
<proteinExistence type="predicted"/>
<dbReference type="PIRSF" id="PIRSF017179">
    <property type="entry name" value="RISC-Tudor-SN"/>
    <property type="match status" value="1"/>
</dbReference>
<reference evidence="10" key="1">
    <citation type="submission" date="2022-01" db="UniProtKB">
        <authorList>
            <consortium name="EnsemblMetazoa"/>
        </authorList>
    </citation>
    <scope>IDENTIFICATION</scope>
</reference>
<dbReference type="FunFam" id="2.40.50.90:FF:000001">
    <property type="entry name" value="Staphylococcal nuclease domain-containing protein"/>
    <property type="match status" value="1"/>
</dbReference>
<dbReference type="CDD" id="cd20433">
    <property type="entry name" value="Tudor_TDRD11"/>
    <property type="match status" value="1"/>
</dbReference>
<sequence>MSAPRTRYEAKVQEVISGDTLRLLRREKGEGKLILSGLKVPKILKKSQKIQSEEEPFAWEAREFLRKRLLKQLVTYEVETNANLVSTTDREYGTVFHGNVNINELLLKEGLADCKSETGEKAKLVEEAKKAGKGKWGDLSKNNGKRSVRFLETSELLEFVNQCEKKPIKAIIERVIDGSTVEACLLLPEHTYVTLMISGIRCPQIKRTEGEEGPVRGSGLAEEARKFTEMRLLQQEVEIVLESTNSYMVVGSVIHPLGNIAERLVEEGYAHCVDWSLETMNKADADKLVNAEKVAKEKKLNIWKDHSPPKVDDKHFTGTVVEIVNGDALMVKMPNGVVRKIFLAGIRPPKEQPGANKEAPPKTDGQRQRPKRPLYDIPWMFDAREFLRKKLIGKKVNVTHNYTQPARDNFPEKHCCNVTINNVNVAEALVSKGLAHVFNYRAENDNRPSAINSLKAAEEKAKKGNKGVHSKKEFPVHRVNDICSDPVKSKNLLPHFSRHQRIEAVVEFVASGSRLRLYLPKDTHLITFLLSGIEVRYSNGDAVNNEEAATAFTREKCMQRDVEIQIESTDRNGNFIGWLWVDNVNLSVALVEAGLAKIHFSGENSKYSKELQNAKSYAISKGLWKYAEKEDSHVVVEEDKTAERVVDYKDVVVVEVSDLSFYCQYCSQESKLTMLQTKLQQEMAANPPLPGAYTPRKGDLCAAKYPVDDGWYRAKVEKVSGNKVTVLYIDYGNKAEIQSVQCASIPTSFTEKPFAHLFTLAFVSMPKDIEDQKIATRRFFEDVCDRKLQLNVEYNEKNVSYATLYDAEREEDIGKALVEEGFILVSKRRERRLEKIMKEYQEAESRAKKERLNLWVYGDVTEDDDKEFGMGR</sequence>
<dbReference type="GO" id="GO:0004518">
    <property type="term" value="F:nuclease activity"/>
    <property type="evidence" value="ECO:0007669"/>
    <property type="project" value="TreeGrafter"/>
</dbReference>